<dbReference type="NCBIfam" id="TIGR03178">
    <property type="entry name" value="allantoinase"/>
    <property type="match status" value="1"/>
</dbReference>
<dbReference type="GO" id="GO:0050897">
    <property type="term" value="F:cobalt ion binding"/>
    <property type="evidence" value="ECO:0007669"/>
    <property type="project" value="InterPro"/>
</dbReference>
<sequence>MTYPDLVIRSERVLTSQGFIPAAVCVSKGVITAILPIDSVIEGPPETDAAAPFDTIPLRQVRLALDEVLIPGLVDTHVHVNEPGRTEWEGFASATLAACAGGVTTIIDMPLNSVPPTVSVTALECKRRAAGAKASVHVGFWGGAIPANLGTLRELHDAGVFGFKAFLSPSGVDEFPHLSLEQLEAAATEIAAFDGQLLVHAEDPDVLDAAVNGGGDGYRDFMASRPPEAETTAIEHVIEIVQRTGVRAHILHLSSARSLPLLAAAKAAGLPITAETCPHYLYFAAECIPDGATSYKCCPPIRDEANRALLWAGLGDGTIDFVASDHSPATRELKLGHGGDFGLAWGGISGLQLSLAAVWSAGRARDVALEQVVEWMSAAPARFVGLAGLDGAAGLEGRAGKGAIAVGADADLVAFAPDEPFLVDAATLRHKNKVSAFDGALLVGRVRTTWLAGLEVFSVHDDVAGPPTGALLVR</sequence>
<dbReference type="AlphaFoldDB" id="A0A4R8UR94"/>
<keyword evidence="7" id="KW-0479">Metal-binding</keyword>
<gene>
    <name evidence="11" type="primary">allB</name>
    <name evidence="11" type="ORF">E3O06_14940</name>
</gene>
<dbReference type="EMBL" id="SOEY01000030">
    <property type="protein sequence ID" value="TFB69623.1"/>
    <property type="molecule type" value="Genomic_DNA"/>
</dbReference>
<evidence type="ECO:0000313" key="11">
    <source>
        <dbReference type="EMBL" id="TFB69623.1"/>
    </source>
</evidence>
<comment type="cofactor">
    <cofactor evidence="1">
        <name>Zn(2+)</name>
        <dbReference type="ChEBI" id="CHEBI:29105"/>
    </cofactor>
</comment>
<comment type="similarity">
    <text evidence="3">Belongs to the metallo-dependent hydrolases superfamily. Allantoinase family.</text>
</comment>
<evidence type="ECO:0000256" key="7">
    <source>
        <dbReference type="ARBA" id="ARBA00022723"/>
    </source>
</evidence>
<comment type="pathway">
    <text evidence="2">Nitrogen metabolism; (S)-allantoin degradation; allantoate from (S)-allantoin: step 1/1.</text>
</comment>
<keyword evidence="12" id="KW-1185">Reference proteome</keyword>
<evidence type="ECO:0000256" key="2">
    <source>
        <dbReference type="ARBA" id="ARBA00004968"/>
    </source>
</evidence>
<dbReference type="GO" id="GO:0005737">
    <property type="term" value="C:cytoplasm"/>
    <property type="evidence" value="ECO:0007669"/>
    <property type="project" value="TreeGrafter"/>
</dbReference>
<comment type="subunit">
    <text evidence="4">Homotetramer.</text>
</comment>
<dbReference type="GO" id="GO:0004038">
    <property type="term" value="F:allantoinase activity"/>
    <property type="evidence" value="ECO:0007669"/>
    <property type="project" value="UniProtKB-EC"/>
</dbReference>
<dbReference type="InterPro" id="IPR050138">
    <property type="entry name" value="DHOase/Allantoinase_Hydrolase"/>
</dbReference>
<name>A0A4R8UR94_9MICO</name>
<proteinExistence type="inferred from homology"/>
<keyword evidence="6" id="KW-0659">Purine metabolism</keyword>
<dbReference type="FunFam" id="3.20.20.140:FF:000032">
    <property type="entry name" value="Allantoinase Dal1"/>
    <property type="match status" value="1"/>
</dbReference>
<dbReference type="SUPFAM" id="SSF51556">
    <property type="entry name" value="Metallo-dependent hydrolases"/>
    <property type="match status" value="1"/>
</dbReference>
<feature type="domain" description="Amidohydrolase-related" evidence="10">
    <location>
        <begin position="68"/>
        <end position="453"/>
    </location>
</feature>
<reference evidence="11 12" key="1">
    <citation type="submission" date="2019-03" db="EMBL/GenBank/DDBJ databases">
        <title>Genomics of glacier-inhabiting Cryobacterium strains.</title>
        <authorList>
            <person name="Liu Q."/>
            <person name="Xin Y.-H."/>
        </authorList>
    </citation>
    <scope>NUCLEOTIDE SEQUENCE [LARGE SCALE GENOMIC DNA]</scope>
    <source>
        <strain evidence="11 12">HLT2-23</strain>
    </source>
</reference>
<keyword evidence="8 11" id="KW-0378">Hydrolase</keyword>
<evidence type="ECO:0000259" key="10">
    <source>
        <dbReference type="Pfam" id="PF01979"/>
    </source>
</evidence>
<dbReference type="InterPro" id="IPR011059">
    <property type="entry name" value="Metal-dep_hydrolase_composite"/>
</dbReference>
<evidence type="ECO:0000256" key="8">
    <source>
        <dbReference type="ARBA" id="ARBA00022801"/>
    </source>
</evidence>
<evidence type="ECO:0000256" key="6">
    <source>
        <dbReference type="ARBA" id="ARBA00022631"/>
    </source>
</evidence>
<keyword evidence="9" id="KW-0862">Zinc</keyword>
<dbReference type="InterPro" id="IPR006680">
    <property type="entry name" value="Amidohydro-rel"/>
</dbReference>
<evidence type="ECO:0000256" key="3">
    <source>
        <dbReference type="ARBA" id="ARBA00010368"/>
    </source>
</evidence>
<dbReference type="GO" id="GO:0000256">
    <property type="term" value="P:allantoin catabolic process"/>
    <property type="evidence" value="ECO:0007669"/>
    <property type="project" value="InterPro"/>
</dbReference>
<evidence type="ECO:0000256" key="9">
    <source>
        <dbReference type="ARBA" id="ARBA00022833"/>
    </source>
</evidence>
<dbReference type="SUPFAM" id="SSF51338">
    <property type="entry name" value="Composite domain of metallo-dependent hydrolases"/>
    <property type="match status" value="1"/>
</dbReference>
<evidence type="ECO:0000256" key="5">
    <source>
        <dbReference type="ARBA" id="ARBA00012863"/>
    </source>
</evidence>
<protein>
    <recommendedName>
        <fullName evidence="5">allantoinase</fullName>
        <ecNumber evidence="5">3.5.2.5</ecNumber>
    </recommendedName>
</protein>
<comment type="caution">
    <text evidence="11">The sequence shown here is derived from an EMBL/GenBank/DDBJ whole genome shotgun (WGS) entry which is preliminary data.</text>
</comment>
<dbReference type="InterPro" id="IPR032466">
    <property type="entry name" value="Metal_Hydrolase"/>
</dbReference>
<dbReference type="GO" id="GO:0008270">
    <property type="term" value="F:zinc ion binding"/>
    <property type="evidence" value="ECO:0007669"/>
    <property type="project" value="InterPro"/>
</dbReference>
<dbReference type="Proteomes" id="UP000298173">
    <property type="component" value="Unassembled WGS sequence"/>
</dbReference>
<dbReference type="Gene3D" id="3.20.20.140">
    <property type="entry name" value="Metal-dependent hydrolases"/>
    <property type="match status" value="1"/>
</dbReference>
<dbReference type="Pfam" id="PF01979">
    <property type="entry name" value="Amidohydro_1"/>
    <property type="match status" value="1"/>
</dbReference>
<dbReference type="RefSeq" id="WP_134504173.1">
    <property type="nucleotide sequence ID" value="NZ_SOEY01000030.1"/>
</dbReference>
<dbReference type="OrthoDB" id="9803027at2"/>
<dbReference type="InterPro" id="IPR017593">
    <property type="entry name" value="Allantoinase"/>
</dbReference>
<evidence type="ECO:0000256" key="4">
    <source>
        <dbReference type="ARBA" id="ARBA00011881"/>
    </source>
</evidence>
<evidence type="ECO:0000313" key="12">
    <source>
        <dbReference type="Proteomes" id="UP000298173"/>
    </source>
</evidence>
<dbReference type="PANTHER" id="PTHR43668">
    <property type="entry name" value="ALLANTOINASE"/>
    <property type="match status" value="1"/>
</dbReference>
<dbReference type="EC" id="3.5.2.5" evidence="5"/>
<accession>A0A4R8UR94</accession>
<dbReference type="GO" id="GO:0006145">
    <property type="term" value="P:purine nucleobase catabolic process"/>
    <property type="evidence" value="ECO:0007669"/>
    <property type="project" value="TreeGrafter"/>
</dbReference>
<evidence type="ECO:0000256" key="1">
    <source>
        <dbReference type="ARBA" id="ARBA00001947"/>
    </source>
</evidence>
<dbReference type="PANTHER" id="PTHR43668:SF2">
    <property type="entry name" value="ALLANTOINASE"/>
    <property type="match status" value="1"/>
</dbReference>
<organism evidence="11 12">
    <name type="scientific">Cryobacterium glaciale</name>
    <dbReference type="NCBI Taxonomy" id="1259145"/>
    <lineage>
        <taxon>Bacteria</taxon>
        <taxon>Bacillati</taxon>
        <taxon>Actinomycetota</taxon>
        <taxon>Actinomycetes</taxon>
        <taxon>Micrococcales</taxon>
        <taxon>Microbacteriaceae</taxon>
        <taxon>Cryobacterium</taxon>
    </lineage>
</organism>